<feature type="transmembrane region" description="Helical" evidence="7">
    <location>
        <begin position="305"/>
        <end position="324"/>
    </location>
</feature>
<organism evidence="9 10">
    <name type="scientific">Amycolatopsis panacis</name>
    <dbReference type="NCBI Taxonomy" id="2340917"/>
    <lineage>
        <taxon>Bacteria</taxon>
        <taxon>Bacillati</taxon>
        <taxon>Actinomycetota</taxon>
        <taxon>Actinomycetes</taxon>
        <taxon>Pseudonocardiales</taxon>
        <taxon>Pseudonocardiaceae</taxon>
        <taxon>Amycolatopsis</taxon>
    </lineage>
</organism>
<feature type="transmembrane region" description="Helical" evidence="7">
    <location>
        <begin position="78"/>
        <end position="97"/>
    </location>
</feature>
<dbReference type="Proteomes" id="UP000285112">
    <property type="component" value="Unassembled WGS sequence"/>
</dbReference>
<keyword evidence="4 7" id="KW-0812">Transmembrane</keyword>
<feature type="transmembrane region" description="Helical" evidence="7">
    <location>
        <begin position="165"/>
        <end position="183"/>
    </location>
</feature>
<feature type="transmembrane region" description="Helical" evidence="7">
    <location>
        <begin position="103"/>
        <end position="128"/>
    </location>
</feature>
<dbReference type="InterPro" id="IPR036259">
    <property type="entry name" value="MFS_trans_sf"/>
</dbReference>
<evidence type="ECO:0000256" key="7">
    <source>
        <dbReference type="SAM" id="Phobius"/>
    </source>
</evidence>
<feature type="transmembrane region" description="Helical" evidence="7">
    <location>
        <begin position="356"/>
        <end position="377"/>
    </location>
</feature>
<dbReference type="InterPro" id="IPR020846">
    <property type="entry name" value="MFS_dom"/>
</dbReference>
<feature type="transmembrane region" description="Helical" evidence="7">
    <location>
        <begin position="48"/>
        <end position="66"/>
    </location>
</feature>
<feature type="transmembrane region" description="Helical" evidence="7">
    <location>
        <begin position="331"/>
        <end position="350"/>
    </location>
</feature>
<keyword evidence="6 7" id="KW-0472">Membrane</keyword>
<dbReference type="PRINTS" id="PR01036">
    <property type="entry name" value="TCRTETB"/>
</dbReference>
<feature type="transmembrane region" description="Helical" evidence="7">
    <location>
        <begin position="265"/>
        <end position="285"/>
    </location>
</feature>
<evidence type="ECO:0000256" key="3">
    <source>
        <dbReference type="ARBA" id="ARBA00022475"/>
    </source>
</evidence>
<evidence type="ECO:0000313" key="10">
    <source>
        <dbReference type="Proteomes" id="UP000285112"/>
    </source>
</evidence>
<feature type="transmembrane region" description="Helical" evidence="7">
    <location>
        <begin position="471"/>
        <end position="494"/>
    </location>
</feature>
<evidence type="ECO:0000313" key="9">
    <source>
        <dbReference type="EMBL" id="RJQ83713.1"/>
    </source>
</evidence>
<protein>
    <submittedName>
        <fullName evidence="9">MFS transporter</fullName>
    </submittedName>
</protein>
<dbReference type="RefSeq" id="WP_120024744.1">
    <property type="nucleotide sequence ID" value="NZ_QZFV01000093.1"/>
</dbReference>
<keyword evidence="3" id="KW-1003">Cell membrane</keyword>
<feature type="transmembrane region" description="Helical" evidence="7">
    <location>
        <begin position="203"/>
        <end position="223"/>
    </location>
</feature>
<sequence length="517" mass="53037">MTGCRRAQRVATLLAACLAELMVAVDLTVLHLAIPALTVQLDASTEALLWIADIYGFVMGGLLITMGNLGDRFGRRRVLLAGVTVFAAASVLAAYAPTAGFLIAARALLGVAGSAVLPSATSLLRAVFTGQRARARAVGISSGVSAAGFAIGPICGGLLLDHFWWGAVFLVNVPVTLLILLAARFVPESRTPGRLRLDPRSVLLSVVGMVAVIYALKGAFHAGPSHPEVWLSFLLGAGALLWFGARQNRLEQPLIDLGLFRRRAFSASVGSNLVSVFTMSAFALISSQYFQLVLGWSPLKAGLGFVPGALAALLTGGLLAAIAVERFGRAPSVAAGLALAAAGFTLFGFVQPHSVYPLVLTAQVAFGAGAGLTLTVTGDTILGTVPRDRAGAASAISATAYELGGALGIAVMGSVVSLVYRQELRLPGAVGPDLAEHVRESFGATAALSGGLTEPVAGVVRAAASEAFVGGIRVCMFGSAAVLAVLAAVALVTLRTVPKVIEADRPAATPLTTDIRR</sequence>
<proteinExistence type="predicted"/>
<dbReference type="InterPro" id="IPR011701">
    <property type="entry name" value="MFS"/>
</dbReference>
<dbReference type="PANTHER" id="PTHR42718">
    <property type="entry name" value="MAJOR FACILITATOR SUPERFAMILY MULTIDRUG TRANSPORTER MFSC"/>
    <property type="match status" value="1"/>
</dbReference>
<feature type="transmembrane region" description="Helical" evidence="7">
    <location>
        <begin position="398"/>
        <end position="420"/>
    </location>
</feature>
<dbReference type="Gene3D" id="1.20.1250.20">
    <property type="entry name" value="MFS general substrate transporter like domains"/>
    <property type="match status" value="1"/>
</dbReference>
<comment type="subcellular location">
    <subcellularLocation>
        <location evidence="1">Cell membrane</location>
        <topology evidence="1">Multi-pass membrane protein</topology>
    </subcellularLocation>
</comment>
<evidence type="ECO:0000256" key="2">
    <source>
        <dbReference type="ARBA" id="ARBA00022448"/>
    </source>
</evidence>
<name>A0A419I1R3_9PSEU</name>
<evidence type="ECO:0000259" key="8">
    <source>
        <dbReference type="PROSITE" id="PS50850"/>
    </source>
</evidence>
<dbReference type="SUPFAM" id="SSF103473">
    <property type="entry name" value="MFS general substrate transporter"/>
    <property type="match status" value="1"/>
</dbReference>
<accession>A0A419I1R3</accession>
<comment type="caution">
    <text evidence="9">The sequence shown here is derived from an EMBL/GenBank/DDBJ whole genome shotgun (WGS) entry which is preliminary data.</text>
</comment>
<reference evidence="9 10" key="1">
    <citation type="submission" date="2018-09" db="EMBL/GenBank/DDBJ databases">
        <title>YIM PH 21725 draft genome.</title>
        <authorList>
            <person name="Miao C."/>
        </authorList>
    </citation>
    <scope>NUCLEOTIDE SEQUENCE [LARGE SCALE GENOMIC DNA]</scope>
    <source>
        <strain evidence="10">YIM PH21725</strain>
    </source>
</reference>
<dbReference type="GO" id="GO:0005886">
    <property type="term" value="C:plasma membrane"/>
    <property type="evidence" value="ECO:0007669"/>
    <property type="project" value="UniProtKB-SubCell"/>
</dbReference>
<evidence type="ECO:0000256" key="5">
    <source>
        <dbReference type="ARBA" id="ARBA00022989"/>
    </source>
</evidence>
<dbReference type="CDD" id="cd17321">
    <property type="entry name" value="MFS_MMR_MDR_like"/>
    <property type="match status" value="1"/>
</dbReference>
<dbReference type="Pfam" id="PF07690">
    <property type="entry name" value="MFS_1"/>
    <property type="match status" value="1"/>
</dbReference>
<feature type="transmembrane region" description="Helical" evidence="7">
    <location>
        <begin position="140"/>
        <end position="159"/>
    </location>
</feature>
<dbReference type="GO" id="GO:0022857">
    <property type="term" value="F:transmembrane transporter activity"/>
    <property type="evidence" value="ECO:0007669"/>
    <property type="project" value="InterPro"/>
</dbReference>
<evidence type="ECO:0000256" key="1">
    <source>
        <dbReference type="ARBA" id="ARBA00004651"/>
    </source>
</evidence>
<evidence type="ECO:0000256" key="4">
    <source>
        <dbReference type="ARBA" id="ARBA00022692"/>
    </source>
</evidence>
<evidence type="ECO:0000256" key="6">
    <source>
        <dbReference type="ARBA" id="ARBA00023136"/>
    </source>
</evidence>
<dbReference type="OrthoDB" id="4172724at2"/>
<dbReference type="AlphaFoldDB" id="A0A419I1R3"/>
<keyword evidence="10" id="KW-1185">Reference proteome</keyword>
<feature type="domain" description="Major facilitator superfamily (MFS) profile" evidence="8">
    <location>
        <begin position="12"/>
        <end position="499"/>
    </location>
</feature>
<feature type="transmembrane region" description="Helical" evidence="7">
    <location>
        <begin position="229"/>
        <end position="245"/>
    </location>
</feature>
<dbReference type="PANTHER" id="PTHR42718:SF47">
    <property type="entry name" value="METHYL VIOLOGEN RESISTANCE PROTEIN SMVA"/>
    <property type="match status" value="1"/>
</dbReference>
<keyword evidence="2" id="KW-0813">Transport</keyword>
<gene>
    <name evidence="9" type="ORF">D5S19_19280</name>
</gene>
<dbReference type="PROSITE" id="PS50850">
    <property type="entry name" value="MFS"/>
    <property type="match status" value="1"/>
</dbReference>
<dbReference type="EMBL" id="QZFV01000093">
    <property type="protein sequence ID" value="RJQ83713.1"/>
    <property type="molecule type" value="Genomic_DNA"/>
</dbReference>
<dbReference type="Gene3D" id="1.20.1720.10">
    <property type="entry name" value="Multidrug resistance protein D"/>
    <property type="match status" value="1"/>
</dbReference>
<keyword evidence="5 7" id="KW-1133">Transmembrane helix</keyword>